<accession>A0A0A8Z7Y3</accession>
<name>A0A0A8Z7Y3_ARUDO</name>
<protein>
    <submittedName>
        <fullName evidence="1">Uncharacterized protein</fullName>
    </submittedName>
</protein>
<proteinExistence type="predicted"/>
<dbReference type="AlphaFoldDB" id="A0A0A8Z7Y3"/>
<organism evidence="1">
    <name type="scientific">Arundo donax</name>
    <name type="common">Giant reed</name>
    <name type="synonym">Donax arundinaceus</name>
    <dbReference type="NCBI Taxonomy" id="35708"/>
    <lineage>
        <taxon>Eukaryota</taxon>
        <taxon>Viridiplantae</taxon>
        <taxon>Streptophyta</taxon>
        <taxon>Embryophyta</taxon>
        <taxon>Tracheophyta</taxon>
        <taxon>Spermatophyta</taxon>
        <taxon>Magnoliopsida</taxon>
        <taxon>Liliopsida</taxon>
        <taxon>Poales</taxon>
        <taxon>Poaceae</taxon>
        <taxon>PACMAD clade</taxon>
        <taxon>Arundinoideae</taxon>
        <taxon>Arundineae</taxon>
        <taxon>Arundo</taxon>
    </lineage>
</organism>
<reference evidence="1" key="1">
    <citation type="submission" date="2014-09" db="EMBL/GenBank/DDBJ databases">
        <authorList>
            <person name="Magalhaes I.L.F."/>
            <person name="Oliveira U."/>
            <person name="Santos F.R."/>
            <person name="Vidigal T.H.D.A."/>
            <person name="Brescovit A.D."/>
            <person name="Santos A.J."/>
        </authorList>
    </citation>
    <scope>NUCLEOTIDE SEQUENCE</scope>
    <source>
        <tissue evidence="1">Shoot tissue taken approximately 20 cm above the soil surface</tissue>
    </source>
</reference>
<evidence type="ECO:0000313" key="1">
    <source>
        <dbReference type="EMBL" id="JAD32860.1"/>
    </source>
</evidence>
<sequence length="32" mass="3820">MSSSVQMKIESKNKQFMAEEQRELYGQSHFKI</sequence>
<reference evidence="1" key="2">
    <citation type="journal article" date="2015" name="Data Brief">
        <title>Shoot transcriptome of the giant reed, Arundo donax.</title>
        <authorList>
            <person name="Barrero R.A."/>
            <person name="Guerrero F.D."/>
            <person name="Moolhuijzen P."/>
            <person name="Goolsby J.A."/>
            <person name="Tidwell J."/>
            <person name="Bellgard S.E."/>
            <person name="Bellgard M.I."/>
        </authorList>
    </citation>
    <scope>NUCLEOTIDE SEQUENCE</scope>
    <source>
        <tissue evidence="1">Shoot tissue taken approximately 20 cm above the soil surface</tissue>
    </source>
</reference>
<dbReference type="EMBL" id="GBRH01265035">
    <property type="protein sequence ID" value="JAD32860.1"/>
    <property type="molecule type" value="Transcribed_RNA"/>
</dbReference>